<feature type="region of interest" description="Disordered" evidence="5">
    <location>
        <begin position="449"/>
        <end position="474"/>
    </location>
</feature>
<reference evidence="8 9" key="1">
    <citation type="journal article" date="2012" name="J. Bacteriol.">
        <title>Genome Sequence of Radiation-Resistant Modestobacter marinus Strain BC501, a Representative Actinobacterium That Thrives on Calcareous Stone Surfaces.</title>
        <authorList>
            <person name="Normand P."/>
            <person name="Gury J."/>
            <person name="Pujic P."/>
            <person name="Chouaia B."/>
            <person name="Crotti E."/>
            <person name="Brusetti L."/>
            <person name="Daffonchio D."/>
            <person name="Vacherie B."/>
            <person name="Barbe V."/>
            <person name="Medigue C."/>
            <person name="Calteau A."/>
            <person name="Ghodhbane-Gtari F."/>
            <person name="Essoussi I."/>
            <person name="Nouioui I."/>
            <person name="Abbassi-Ghozzi I."/>
            <person name="Gtari M."/>
        </authorList>
    </citation>
    <scope>NUCLEOTIDE SEQUENCE [LARGE SCALE GENOMIC DNA]</scope>
    <source>
        <strain evidence="9">BC 501</strain>
    </source>
</reference>
<feature type="transmembrane region" description="Helical" evidence="6">
    <location>
        <begin position="91"/>
        <end position="111"/>
    </location>
</feature>
<dbReference type="PANTHER" id="PTHR37422">
    <property type="entry name" value="TEICHURONIC ACID BIOSYNTHESIS PROTEIN TUAE"/>
    <property type="match status" value="1"/>
</dbReference>
<dbReference type="OMA" id="HPIEFGV"/>
<dbReference type="eggNOG" id="COG3307">
    <property type="taxonomic scope" value="Bacteria"/>
</dbReference>
<feature type="domain" description="O-antigen ligase-related" evidence="7">
    <location>
        <begin position="249"/>
        <end position="349"/>
    </location>
</feature>
<evidence type="ECO:0000256" key="4">
    <source>
        <dbReference type="ARBA" id="ARBA00023136"/>
    </source>
</evidence>
<evidence type="ECO:0000256" key="5">
    <source>
        <dbReference type="SAM" id="MobiDB-lite"/>
    </source>
</evidence>
<accession>I4ERA0</accession>
<feature type="transmembrane region" description="Helical" evidence="6">
    <location>
        <begin position="33"/>
        <end position="56"/>
    </location>
</feature>
<dbReference type="Proteomes" id="UP000006461">
    <property type="component" value="Chromosome"/>
</dbReference>
<evidence type="ECO:0000256" key="3">
    <source>
        <dbReference type="ARBA" id="ARBA00022989"/>
    </source>
</evidence>
<evidence type="ECO:0000256" key="6">
    <source>
        <dbReference type="SAM" id="Phobius"/>
    </source>
</evidence>
<dbReference type="STRING" id="477641.MODMU_0455"/>
<feature type="transmembrane region" description="Helical" evidence="6">
    <location>
        <begin position="62"/>
        <end position="79"/>
    </location>
</feature>
<keyword evidence="4 6" id="KW-0472">Membrane</keyword>
<organism evidence="8 9">
    <name type="scientific">Modestobacter italicus (strain DSM 44449 / CECT 9708 / BC 501)</name>
    <dbReference type="NCBI Taxonomy" id="2732864"/>
    <lineage>
        <taxon>Bacteria</taxon>
        <taxon>Bacillati</taxon>
        <taxon>Actinomycetota</taxon>
        <taxon>Actinomycetes</taxon>
        <taxon>Geodermatophilales</taxon>
        <taxon>Geodermatophilaceae</taxon>
        <taxon>Modestobacter</taxon>
    </lineage>
</organism>
<feature type="transmembrane region" description="Helical" evidence="6">
    <location>
        <begin position="365"/>
        <end position="391"/>
    </location>
</feature>
<dbReference type="KEGG" id="mmar:MODMU_0455"/>
<evidence type="ECO:0000256" key="2">
    <source>
        <dbReference type="ARBA" id="ARBA00022692"/>
    </source>
</evidence>
<feature type="transmembrane region" description="Helical" evidence="6">
    <location>
        <begin position="426"/>
        <end position="445"/>
    </location>
</feature>
<keyword evidence="9" id="KW-1185">Reference proteome</keyword>
<keyword evidence="3 6" id="KW-1133">Transmembrane helix</keyword>
<dbReference type="PANTHER" id="PTHR37422:SF13">
    <property type="entry name" value="LIPOPOLYSACCHARIDE BIOSYNTHESIS PROTEIN PA4999-RELATED"/>
    <property type="match status" value="1"/>
</dbReference>
<feature type="transmembrane region" description="Helical" evidence="6">
    <location>
        <begin position="259"/>
        <end position="278"/>
    </location>
</feature>
<evidence type="ECO:0000256" key="1">
    <source>
        <dbReference type="ARBA" id="ARBA00004141"/>
    </source>
</evidence>
<protein>
    <submittedName>
        <fullName evidence="8">O-antigen polymerase</fullName>
    </submittedName>
</protein>
<feature type="transmembrane region" description="Helical" evidence="6">
    <location>
        <begin position="126"/>
        <end position="146"/>
    </location>
</feature>
<evidence type="ECO:0000313" key="8">
    <source>
        <dbReference type="EMBL" id="CCH85913.1"/>
    </source>
</evidence>
<dbReference type="GO" id="GO:0016020">
    <property type="term" value="C:membrane"/>
    <property type="evidence" value="ECO:0007669"/>
    <property type="project" value="UniProtKB-SubCell"/>
</dbReference>
<dbReference type="EMBL" id="FO203431">
    <property type="protein sequence ID" value="CCH85913.1"/>
    <property type="molecule type" value="Genomic_DNA"/>
</dbReference>
<proteinExistence type="predicted"/>
<dbReference type="InterPro" id="IPR007016">
    <property type="entry name" value="O-antigen_ligase-rel_domated"/>
</dbReference>
<name>I4ERA0_MODI5</name>
<feature type="transmembrane region" description="Helical" evidence="6">
    <location>
        <begin position="403"/>
        <end position="420"/>
    </location>
</feature>
<gene>
    <name evidence="8" type="ordered locus">MODMU_0455</name>
</gene>
<keyword evidence="2 6" id="KW-0812">Transmembrane</keyword>
<dbReference type="InterPro" id="IPR051533">
    <property type="entry name" value="WaaL-like"/>
</dbReference>
<evidence type="ECO:0000313" key="9">
    <source>
        <dbReference type="Proteomes" id="UP000006461"/>
    </source>
</evidence>
<sequence>MPSAVGRVRGQGGSHRLPLEDRLAPPPGAGPPAALAALFCAVLFVFPSEVVLAGPLKSNGSPGRLIGFVALLLVALGLVRGRGRLQVHHRVDPVVVLVLLFLAQALFSYGVETGRTLNATAAATSLRYVLVLTAGVGIALLIAVAVRDLTGARRLLGWLVAGSVLNAGVGLVQAMGATLSWADVVRVPGMAFTSNPGQLRERLDFVRVLGTTSHPIEFAVCLAVTLPLAIHLSRFAGTPGRRVASAAAAGVIALATPFALSRSGLLCIAVGLLLYVPFATRAQRWAVLAGAVLAPALAVVAVPRVVDAFVELFNGVATDSAAADDSISGRLADYVGVQEVFDRSPWLGGVLTSGDGVLDNQWLGFLVRGGLVSVVGFAALLLGPVTCNVIAARLDPRDPERSSLAGALVAGLVASGVAAYTFDTLAFQQSALLVFVLVGLTSVVVRSTWTTTPPPARPPTSTRPIVHTTETEEQ</sequence>
<feature type="region of interest" description="Disordered" evidence="5">
    <location>
        <begin position="1"/>
        <end position="23"/>
    </location>
</feature>
<dbReference type="Pfam" id="PF04932">
    <property type="entry name" value="Wzy_C"/>
    <property type="match status" value="1"/>
</dbReference>
<dbReference type="AlphaFoldDB" id="I4ERA0"/>
<feature type="transmembrane region" description="Helical" evidence="6">
    <location>
        <begin position="158"/>
        <end position="182"/>
    </location>
</feature>
<feature type="transmembrane region" description="Helical" evidence="6">
    <location>
        <begin position="285"/>
        <end position="306"/>
    </location>
</feature>
<evidence type="ECO:0000259" key="7">
    <source>
        <dbReference type="Pfam" id="PF04932"/>
    </source>
</evidence>
<comment type="subcellular location">
    <subcellularLocation>
        <location evidence="1">Membrane</location>
        <topology evidence="1">Multi-pass membrane protein</topology>
    </subcellularLocation>
</comment>
<dbReference type="HOGENOM" id="CLU_045372_0_0_11"/>